<dbReference type="GO" id="GO:0034485">
    <property type="term" value="F:phosphatidylinositol-3,4,5-trisphosphate 5-phosphatase activity"/>
    <property type="evidence" value="ECO:0007669"/>
    <property type="project" value="TreeGrafter"/>
</dbReference>
<dbReference type="SMART" id="SM00128">
    <property type="entry name" value="IPPc"/>
    <property type="match status" value="1"/>
</dbReference>
<proteinExistence type="inferred from homology"/>
<keyword evidence="2" id="KW-0378">Hydrolase</keyword>
<protein>
    <recommendedName>
        <fullName evidence="3">Inositol polyphosphate-related phosphatase domain-containing protein</fullName>
    </recommendedName>
</protein>
<dbReference type="SUPFAM" id="SSF56219">
    <property type="entry name" value="DNase I-like"/>
    <property type="match status" value="1"/>
</dbReference>
<dbReference type="Gene3D" id="3.60.10.10">
    <property type="entry name" value="Endonuclease/exonuclease/phosphatase"/>
    <property type="match status" value="2"/>
</dbReference>
<dbReference type="InterPro" id="IPR045849">
    <property type="entry name" value="IP5P_plant"/>
</dbReference>
<evidence type="ECO:0000256" key="1">
    <source>
        <dbReference type="ARBA" id="ARBA00010768"/>
    </source>
</evidence>
<dbReference type="GO" id="GO:0046856">
    <property type="term" value="P:phosphatidylinositol dephosphorylation"/>
    <property type="evidence" value="ECO:0007669"/>
    <property type="project" value="InterPro"/>
</dbReference>
<keyword evidence="5" id="KW-1185">Reference proteome</keyword>
<name>A0AAD3Y0I1_NEPGR</name>
<evidence type="ECO:0000313" key="5">
    <source>
        <dbReference type="Proteomes" id="UP001279734"/>
    </source>
</evidence>
<gene>
    <name evidence="4" type="ORF">Nepgr_024449</name>
</gene>
<accession>A0AAD3Y0I1</accession>
<organism evidence="4 5">
    <name type="scientific">Nepenthes gracilis</name>
    <name type="common">Slender pitcher plant</name>
    <dbReference type="NCBI Taxonomy" id="150966"/>
    <lineage>
        <taxon>Eukaryota</taxon>
        <taxon>Viridiplantae</taxon>
        <taxon>Streptophyta</taxon>
        <taxon>Embryophyta</taxon>
        <taxon>Tracheophyta</taxon>
        <taxon>Spermatophyta</taxon>
        <taxon>Magnoliopsida</taxon>
        <taxon>eudicotyledons</taxon>
        <taxon>Gunneridae</taxon>
        <taxon>Pentapetalae</taxon>
        <taxon>Caryophyllales</taxon>
        <taxon>Nepenthaceae</taxon>
        <taxon>Nepenthes</taxon>
    </lineage>
</organism>
<dbReference type="GO" id="GO:0004445">
    <property type="term" value="F:inositol-polyphosphate 5-phosphatase activity"/>
    <property type="evidence" value="ECO:0007669"/>
    <property type="project" value="InterPro"/>
</dbReference>
<reference evidence="4" key="1">
    <citation type="submission" date="2023-05" db="EMBL/GenBank/DDBJ databases">
        <title>Nepenthes gracilis genome sequencing.</title>
        <authorList>
            <person name="Fukushima K."/>
        </authorList>
    </citation>
    <scope>NUCLEOTIDE SEQUENCE</scope>
    <source>
        <strain evidence="4">SING2019-196</strain>
    </source>
</reference>
<dbReference type="Pfam" id="PF22669">
    <property type="entry name" value="Exo_endo_phos2"/>
    <property type="match status" value="2"/>
</dbReference>
<evidence type="ECO:0000313" key="4">
    <source>
        <dbReference type="EMBL" id="GMH22606.1"/>
    </source>
</evidence>
<dbReference type="InterPro" id="IPR036691">
    <property type="entry name" value="Endo/exonu/phosph_ase_sf"/>
</dbReference>
<dbReference type="EMBL" id="BSYO01000025">
    <property type="protein sequence ID" value="GMH22606.1"/>
    <property type="molecule type" value="Genomic_DNA"/>
</dbReference>
<evidence type="ECO:0000256" key="2">
    <source>
        <dbReference type="ARBA" id="ARBA00022801"/>
    </source>
</evidence>
<comment type="caution">
    <text evidence="4">The sequence shown here is derived from an EMBL/GenBank/DDBJ whole genome shotgun (WGS) entry which is preliminary data.</text>
</comment>
<sequence>MKTMKTRRGRRSEAFWPSLVMKKWLNIKPHVYDFSEDDFDTDTESDDDVYSLKDAQLHIGKDHACRILGSPSVCASQTSGAPSEGYRQRHRRGKSEMLCLQYINTKDVRVTIGTWNVAGRLPDEDFKIDEWLCMKEPADMYILGFQEVVPLNAGNILGAEDSRPIQKWEALIRRTLNKSSESAMYHKSYSAPPAVVRIPSALEILTDEADVPKLGLNFQNSTLLENGFDVEVLELNGVSGSARKSLIKRIYGLDSDIRLEWPEYLLESTPALSSSLMENSLFFSPNILFKGSVLKKSHHSYCNVASVLTEQKDSSEPLHDLSDGFSTGEEDDSFFELPEASVGVENVELSPKYVRIVSKQMVGIYVSVWAHRKLRRHINNLKVSLVGVGLMGYMGNKGSISVSMSLYQSRLCFVCSHLTSGHKDGDEHRRNADVHEILRRTCFSSFLNDDQPRRIPSHDQIFWFGDLNYRLNMLDSEIRKLVVSKQWDKLINSDQLVKELWSGHVFDGWKEGLVNFPPTYKYEINSDRYVGDDPKGEKKRSPAWCDRVLWFGKGIKQHFYRRAEIKLSDHRPMAIGNYSYEQEENGCQ</sequence>
<dbReference type="InterPro" id="IPR000300">
    <property type="entry name" value="IPPc"/>
</dbReference>
<dbReference type="Proteomes" id="UP001279734">
    <property type="component" value="Unassembled WGS sequence"/>
</dbReference>
<feature type="domain" description="Inositol polyphosphate-related phosphatase" evidence="3">
    <location>
        <begin position="297"/>
        <end position="579"/>
    </location>
</feature>
<evidence type="ECO:0000259" key="3">
    <source>
        <dbReference type="SMART" id="SM00128"/>
    </source>
</evidence>
<dbReference type="GO" id="GO:0004439">
    <property type="term" value="F:phosphatidylinositol-4,5-bisphosphate 5-phosphatase activity"/>
    <property type="evidence" value="ECO:0007669"/>
    <property type="project" value="TreeGrafter"/>
</dbReference>
<dbReference type="PANTHER" id="PTHR45666">
    <property type="entry name" value="TYPE IV INOSITOL POLYPHOSPHATE 5-PHOSPHATASE 9"/>
    <property type="match status" value="1"/>
</dbReference>
<comment type="similarity">
    <text evidence="1">Belongs to the inositol polyphosphate 5-phosphatase family.</text>
</comment>
<dbReference type="PANTHER" id="PTHR45666:SF21">
    <property type="entry name" value="TYPE I INOSITOL POLYPHOSPHATE 5-PHOSPHATASE 2"/>
    <property type="match status" value="1"/>
</dbReference>
<dbReference type="AlphaFoldDB" id="A0AAD3Y0I1"/>